<name>A0A0D0CHB3_9AGAM</name>
<gene>
    <name evidence="2" type="ORF">PAXRUDRAFT_530324</name>
</gene>
<feature type="region of interest" description="Disordered" evidence="1">
    <location>
        <begin position="47"/>
        <end position="99"/>
    </location>
</feature>
<sequence>MKRRQPMKNWHVMSKVGAALLERNRVRRQVHKEALVAREVEKDLAKVERHQPGWNHPKLGKLESPLTKPVFESVQGVEMDGNEDNDGVGSDGGGSAEED</sequence>
<keyword evidence="3" id="KW-1185">Reference proteome</keyword>
<dbReference type="HOGENOM" id="CLU_177422_1_0_1"/>
<dbReference type="InParanoid" id="A0A0D0CHB3"/>
<reference evidence="2 3" key="1">
    <citation type="submission" date="2014-04" db="EMBL/GenBank/DDBJ databases">
        <authorList>
            <consortium name="DOE Joint Genome Institute"/>
            <person name="Kuo A."/>
            <person name="Kohler A."/>
            <person name="Jargeat P."/>
            <person name="Nagy L.G."/>
            <person name="Floudas D."/>
            <person name="Copeland A."/>
            <person name="Barry K.W."/>
            <person name="Cichocki N."/>
            <person name="Veneault-Fourrey C."/>
            <person name="LaButti K."/>
            <person name="Lindquist E.A."/>
            <person name="Lipzen A."/>
            <person name="Lundell T."/>
            <person name="Morin E."/>
            <person name="Murat C."/>
            <person name="Sun H."/>
            <person name="Tunlid A."/>
            <person name="Henrissat B."/>
            <person name="Grigoriev I.V."/>
            <person name="Hibbett D.S."/>
            <person name="Martin F."/>
            <person name="Nordberg H.P."/>
            <person name="Cantor M.N."/>
            <person name="Hua S.X."/>
        </authorList>
    </citation>
    <scope>NUCLEOTIDE SEQUENCE [LARGE SCALE GENOMIC DNA]</scope>
    <source>
        <strain evidence="2 3">Ve08.2h10</strain>
    </source>
</reference>
<dbReference type="EMBL" id="KN828678">
    <property type="protein sequence ID" value="KIK74638.1"/>
    <property type="molecule type" value="Genomic_DNA"/>
</dbReference>
<evidence type="ECO:0000313" key="3">
    <source>
        <dbReference type="Proteomes" id="UP000054538"/>
    </source>
</evidence>
<dbReference type="AlphaFoldDB" id="A0A0D0CHB3"/>
<reference evidence="3" key="2">
    <citation type="submission" date="2015-01" db="EMBL/GenBank/DDBJ databases">
        <title>Evolutionary Origins and Diversification of the Mycorrhizal Mutualists.</title>
        <authorList>
            <consortium name="DOE Joint Genome Institute"/>
            <consortium name="Mycorrhizal Genomics Consortium"/>
            <person name="Kohler A."/>
            <person name="Kuo A."/>
            <person name="Nagy L.G."/>
            <person name="Floudas D."/>
            <person name="Copeland A."/>
            <person name="Barry K.W."/>
            <person name="Cichocki N."/>
            <person name="Veneault-Fourrey C."/>
            <person name="LaButti K."/>
            <person name="Lindquist E.A."/>
            <person name="Lipzen A."/>
            <person name="Lundell T."/>
            <person name="Morin E."/>
            <person name="Murat C."/>
            <person name="Riley R."/>
            <person name="Ohm R."/>
            <person name="Sun H."/>
            <person name="Tunlid A."/>
            <person name="Henrissat B."/>
            <person name="Grigoriev I.V."/>
            <person name="Hibbett D.S."/>
            <person name="Martin F."/>
        </authorList>
    </citation>
    <scope>NUCLEOTIDE SEQUENCE [LARGE SCALE GENOMIC DNA]</scope>
    <source>
        <strain evidence="3">Ve08.2h10</strain>
    </source>
</reference>
<feature type="compositionally biased region" description="Gly residues" evidence="1">
    <location>
        <begin position="89"/>
        <end position="99"/>
    </location>
</feature>
<organism evidence="2 3">
    <name type="scientific">Paxillus rubicundulus Ve08.2h10</name>
    <dbReference type="NCBI Taxonomy" id="930991"/>
    <lineage>
        <taxon>Eukaryota</taxon>
        <taxon>Fungi</taxon>
        <taxon>Dikarya</taxon>
        <taxon>Basidiomycota</taxon>
        <taxon>Agaricomycotina</taxon>
        <taxon>Agaricomycetes</taxon>
        <taxon>Agaricomycetidae</taxon>
        <taxon>Boletales</taxon>
        <taxon>Paxilineae</taxon>
        <taxon>Paxillaceae</taxon>
        <taxon>Paxillus</taxon>
    </lineage>
</organism>
<evidence type="ECO:0000256" key="1">
    <source>
        <dbReference type="SAM" id="MobiDB-lite"/>
    </source>
</evidence>
<accession>A0A0D0CHB3</accession>
<dbReference type="Proteomes" id="UP000054538">
    <property type="component" value="Unassembled WGS sequence"/>
</dbReference>
<proteinExistence type="predicted"/>
<evidence type="ECO:0000313" key="2">
    <source>
        <dbReference type="EMBL" id="KIK74638.1"/>
    </source>
</evidence>
<protein>
    <submittedName>
        <fullName evidence="2">Uncharacterized protein</fullName>
    </submittedName>
</protein>